<dbReference type="EMBL" id="PDCK01000039">
    <property type="protein sequence ID" value="PRQ59618.1"/>
    <property type="molecule type" value="Genomic_DNA"/>
</dbReference>
<organism evidence="1 2">
    <name type="scientific">Rosa chinensis</name>
    <name type="common">China rose</name>
    <dbReference type="NCBI Taxonomy" id="74649"/>
    <lineage>
        <taxon>Eukaryota</taxon>
        <taxon>Viridiplantae</taxon>
        <taxon>Streptophyta</taxon>
        <taxon>Embryophyta</taxon>
        <taxon>Tracheophyta</taxon>
        <taxon>Spermatophyta</taxon>
        <taxon>Magnoliopsida</taxon>
        <taxon>eudicotyledons</taxon>
        <taxon>Gunneridae</taxon>
        <taxon>Pentapetalae</taxon>
        <taxon>rosids</taxon>
        <taxon>fabids</taxon>
        <taxon>Rosales</taxon>
        <taxon>Rosaceae</taxon>
        <taxon>Rosoideae</taxon>
        <taxon>Rosoideae incertae sedis</taxon>
        <taxon>Rosa</taxon>
    </lineage>
</organism>
<dbReference type="STRING" id="74649.A0A2P6SLP6"/>
<dbReference type="Proteomes" id="UP000238479">
    <property type="component" value="Chromosome 1"/>
</dbReference>
<reference evidence="1 2" key="1">
    <citation type="journal article" date="2018" name="Nat. Genet.">
        <title>The Rosa genome provides new insights in the design of modern roses.</title>
        <authorList>
            <person name="Bendahmane M."/>
        </authorList>
    </citation>
    <scope>NUCLEOTIDE SEQUENCE [LARGE SCALE GENOMIC DNA]</scope>
    <source>
        <strain evidence="2">cv. Old Blush</strain>
    </source>
</reference>
<gene>
    <name evidence="1" type="ORF">RchiOBHm_Chr1g0372181</name>
</gene>
<accession>A0A2P6SLP6</accession>
<evidence type="ECO:0000313" key="2">
    <source>
        <dbReference type="Proteomes" id="UP000238479"/>
    </source>
</evidence>
<keyword evidence="2" id="KW-1185">Reference proteome</keyword>
<sequence length="92" mass="11366">MTNMRKRRRKPWRRLLSSSNQNILRRIPSSHFIFQLLPLQLRLCLLLKGRRSRRSKWKMPMLSRRSRNGIWVEQKEFLLQPYLPWLTHSLLN</sequence>
<dbReference type="AlphaFoldDB" id="A0A2P6SLP6"/>
<proteinExistence type="predicted"/>
<name>A0A2P6SLP6_ROSCH</name>
<dbReference type="Gramene" id="PRQ59618">
    <property type="protein sequence ID" value="PRQ59618"/>
    <property type="gene ID" value="RchiOBHm_Chr1g0372181"/>
</dbReference>
<comment type="caution">
    <text evidence="1">The sequence shown here is derived from an EMBL/GenBank/DDBJ whole genome shotgun (WGS) entry which is preliminary data.</text>
</comment>
<protein>
    <submittedName>
        <fullName evidence="1">Uncharacterized protein</fullName>
    </submittedName>
</protein>
<evidence type="ECO:0000313" key="1">
    <source>
        <dbReference type="EMBL" id="PRQ59618.1"/>
    </source>
</evidence>